<dbReference type="SUPFAM" id="SSF52833">
    <property type="entry name" value="Thioredoxin-like"/>
    <property type="match status" value="1"/>
</dbReference>
<dbReference type="InterPro" id="IPR012336">
    <property type="entry name" value="Thioredoxin-like_fold"/>
</dbReference>
<dbReference type="GO" id="GO:0007600">
    <property type="term" value="P:sensory perception"/>
    <property type="evidence" value="ECO:0007669"/>
    <property type="project" value="InterPro"/>
</dbReference>
<dbReference type="AlphaFoldDB" id="A0A7E4W720"/>
<dbReference type="PROSITE" id="PS51352">
    <property type="entry name" value="THIOREDOXIN_2"/>
    <property type="match status" value="1"/>
</dbReference>
<dbReference type="Gene3D" id="3.40.30.10">
    <property type="entry name" value="Glutaredoxin"/>
    <property type="match status" value="1"/>
</dbReference>
<accession>A0A7E4W720</accession>
<dbReference type="Pfam" id="PF13905">
    <property type="entry name" value="Thioredoxin_8"/>
    <property type="match status" value="1"/>
</dbReference>
<evidence type="ECO:0000259" key="1">
    <source>
        <dbReference type="PROSITE" id="PS51352"/>
    </source>
</evidence>
<proteinExistence type="predicted"/>
<feature type="domain" description="Thioredoxin" evidence="1">
    <location>
        <begin position="3"/>
        <end position="158"/>
    </location>
</feature>
<evidence type="ECO:0000313" key="3">
    <source>
        <dbReference type="WBParaSite" id="Pan_g7668.t1"/>
    </source>
</evidence>
<dbReference type="InterPro" id="IPR036249">
    <property type="entry name" value="Thioredoxin-like_sf"/>
</dbReference>
<name>A0A7E4W720_PANRE</name>
<protein>
    <submittedName>
        <fullName evidence="3">Thioredoxin domain-containing protein</fullName>
    </submittedName>
</protein>
<dbReference type="CDD" id="cd02964">
    <property type="entry name" value="TryX_like_family"/>
    <property type="match status" value="1"/>
</dbReference>
<organism evidence="2 3">
    <name type="scientific">Panagrellus redivivus</name>
    <name type="common">Microworm</name>
    <dbReference type="NCBI Taxonomy" id="6233"/>
    <lineage>
        <taxon>Eukaryota</taxon>
        <taxon>Metazoa</taxon>
        <taxon>Ecdysozoa</taxon>
        <taxon>Nematoda</taxon>
        <taxon>Chromadorea</taxon>
        <taxon>Rhabditida</taxon>
        <taxon>Tylenchina</taxon>
        <taxon>Panagrolaimomorpha</taxon>
        <taxon>Panagrolaimoidea</taxon>
        <taxon>Panagrolaimidae</taxon>
        <taxon>Panagrellus</taxon>
    </lineage>
</organism>
<sequence length="160" mass="18254">MGFLFSKPQPTQTMSLWEGVTVVDADGNKHSAPEYLKDKVVAIYFSAGWCPPCRAFTPKLKKFYEALKEANQNFEVVFISRDRSAEDLVEYYKDHHGKWLYVEYNPEFVDAWRAKFDVKTIPALKVVKPDGTVVVQDARTEVAQKGGDAVALLEEWKAFL</sequence>
<dbReference type="PANTHER" id="PTHR46762">
    <property type="entry name" value="NUCLEOREDOXIN-LIKE PROTEIN 2"/>
    <property type="match status" value="1"/>
</dbReference>
<reference evidence="2" key="1">
    <citation type="journal article" date="2013" name="Genetics">
        <title>The draft genome and transcriptome of Panagrellus redivivus are shaped by the harsh demands of a free-living lifestyle.</title>
        <authorList>
            <person name="Srinivasan J."/>
            <person name="Dillman A.R."/>
            <person name="Macchietto M.G."/>
            <person name="Heikkinen L."/>
            <person name="Lakso M."/>
            <person name="Fracchia K.M."/>
            <person name="Antoshechkin I."/>
            <person name="Mortazavi A."/>
            <person name="Wong G."/>
            <person name="Sternberg P.W."/>
        </authorList>
    </citation>
    <scope>NUCLEOTIDE SEQUENCE [LARGE SCALE GENOMIC DNA]</scope>
    <source>
        <strain evidence="2">MT8872</strain>
    </source>
</reference>
<dbReference type="InterPro" id="IPR013766">
    <property type="entry name" value="Thioredoxin_domain"/>
</dbReference>
<reference evidence="3" key="2">
    <citation type="submission" date="2020-10" db="UniProtKB">
        <authorList>
            <consortium name="WormBaseParasite"/>
        </authorList>
    </citation>
    <scope>IDENTIFICATION</scope>
</reference>
<dbReference type="WBParaSite" id="Pan_g7668.t1">
    <property type="protein sequence ID" value="Pan_g7668.t1"/>
    <property type="gene ID" value="Pan_g7668"/>
</dbReference>
<dbReference type="PANTHER" id="PTHR46762:SF1">
    <property type="entry name" value="NUCLEOREDOXIN-LIKE PROTEIN 2"/>
    <property type="match status" value="1"/>
</dbReference>
<keyword evidence="2" id="KW-1185">Reference proteome</keyword>
<dbReference type="Proteomes" id="UP000492821">
    <property type="component" value="Unassembled WGS sequence"/>
</dbReference>
<dbReference type="InterPro" id="IPR029519">
    <property type="entry name" value="RdCVF2"/>
</dbReference>
<evidence type="ECO:0000313" key="2">
    <source>
        <dbReference type="Proteomes" id="UP000492821"/>
    </source>
</evidence>
<dbReference type="GO" id="GO:0045494">
    <property type="term" value="P:photoreceptor cell maintenance"/>
    <property type="evidence" value="ECO:0007669"/>
    <property type="project" value="InterPro"/>
</dbReference>